<accession>A0ABD1GAD5</accession>
<dbReference type="InterPro" id="IPR024752">
    <property type="entry name" value="Myb/SANT-like_dom"/>
</dbReference>
<keyword evidence="4" id="KW-1185">Reference proteome</keyword>
<gene>
    <name evidence="3" type="ORF">AAHA92_25359</name>
</gene>
<dbReference type="Proteomes" id="UP001567538">
    <property type="component" value="Unassembled WGS sequence"/>
</dbReference>
<proteinExistence type="predicted"/>
<comment type="caution">
    <text evidence="3">The sequence shown here is derived from an EMBL/GenBank/DDBJ whole genome shotgun (WGS) entry which is preliminary data.</text>
</comment>
<feature type="region of interest" description="Disordered" evidence="1">
    <location>
        <begin position="205"/>
        <end position="239"/>
    </location>
</feature>
<dbReference type="Pfam" id="PF12776">
    <property type="entry name" value="Myb_DNA-bind_3"/>
    <property type="match status" value="1"/>
</dbReference>
<dbReference type="AlphaFoldDB" id="A0ABD1GAD5"/>
<evidence type="ECO:0000313" key="3">
    <source>
        <dbReference type="EMBL" id="KAL1541099.1"/>
    </source>
</evidence>
<evidence type="ECO:0000259" key="2">
    <source>
        <dbReference type="Pfam" id="PF12776"/>
    </source>
</evidence>
<reference evidence="3 4" key="1">
    <citation type="submission" date="2024-06" db="EMBL/GenBank/DDBJ databases">
        <title>A chromosome level genome sequence of Diviner's sage (Salvia divinorum).</title>
        <authorList>
            <person name="Ford S.A."/>
            <person name="Ro D.-K."/>
            <person name="Ness R.W."/>
            <person name="Phillips M.A."/>
        </authorList>
    </citation>
    <scope>NUCLEOTIDE SEQUENCE [LARGE SCALE GENOMIC DNA]</scope>
    <source>
        <strain evidence="3">SAF-2024a</strain>
        <tissue evidence="3">Leaf</tissue>
    </source>
</reference>
<name>A0ABD1GAD5_SALDI</name>
<dbReference type="PANTHER" id="PTHR46250">
    <property type="entry name" value="MYB/SANT-LIKE DNA-BINDING DOMAIN PROTEIN-RELATED"/>
    <property type="match status" value="1"/>
</dbReference>
<evidence type="ECO:0000313" key="4">
    <source>
        <dbReference type="Proteomes" id="UP001567538"/>
    </source>
</evidence>
<sequence>MSDSRRVGGFSNGIFTSQGSNDTVRTRFRKGDRSRRMWSDREEQILVVALLELVALGWKSDNGFRAGYLKRIEDSVRKEFPSSDIKGTPHVTSKITSWKKSYNSLQGILSRSGVGFNVHNDFKIDCDDEQWAQIVQIDNHARFMRDRSWPFWEQWKIIFGKDRATGGGAENMEDAAAAVRAENAAHNQATDNEYHVSFDDFVVENTSPVATGPDNPEDSTSHTQQQVPQKTSSGTKCKNSSGDAAVMEFLGNLHAETNARLEIISARIGYEFDLGKARQEVFNMLGSVDGLSMDQRYELCDILGDKSQRLEIFMGMPVEARPGYVLRLIEQNHKAT</sequence>
<dbReference type="EMBL" id="JBEAFC010000009">
    <property type="protein sequence ID" value="KAL1541099.1"/>
    <property type="molecule type" value="Genomic_DNA"/>
</dbReference>
<feature type="compositionally biased region" description="Polar residues" evidence="1">
    <location>
        <begin position="221"/>
        <end position="239"/>
    </location>
</feature>
<organism evidence="3 4">
    <name type="scientific">Salvia divinorum</name>
    <name type="common">Maria pastora</name>
    <name type="synonym">Diviner's sage</name>
    <dbReference type="NCBI Taxonomy" id="28513"/>
    <lineage>
        <taxon>Eukaryota</taxon>
        <taxon>Viridiplantae</taxon>
        <taxon>Streptophyta</taxon>
        <taxon>Embryophyta</taxon>
        <taxon>Tracheophyta</taxon>
        <taxon>Spermatophyta</taxon>
        <taxon>Magnoliopsida</taxon>
        <taxon>eudicotyledons</taxon>
        <taxon>Gunneridae</taxon>
        <taxon>Pentapetalae</taxon>
        <taxon>asterids</taxon>
        <taxon>lamiids</taxon>
        <taxon>Lamiales</taxon>
        <taxon>Lamiaceae</taxon>
        <taxon>Nepetoideae</taxon>
        <taxon>Mentheae</taxon>
        <taxon>Salviinae</taxon>
        <taxon>Salvia</taxon>
        <taxon>Salvia subgen. Calosphace</taxon>
    </lineage>
</organism>
<evidence type="ECO:0000256" key="1">
    <source>
        <dbReference type="SAM" id="MobiDB-lite"/>
    </source>
</evidence>
<feature type="domain" description="Myb/SANT-like" evidence="2">
    <location>
        <begin position="37"/>
        <end position="133"/>
    </location>
</feature>
<protein>
    <recommendedName>
        <fullName evidence="2">Myb/SANT-like domain-containing protein</fullName>
    </recommendedName>
</protein>